<dbReference type="RefSeq" id="WP_150549295.1">
    <property type="nucleotide sequence ID" value="NZ_LR215729.2"/>
</dbReference>
<dbReference type="SUPFAM" id="SSF53474">
    <property type="entry name" value="alpha/beta-Hydrolases"/>
    <property type="match status" value="1"/>
</dbReference>
<dbReference type="Pfam" id="PF00561">
    <property type="entry name" value="Abhydrolase_1"/>
    <property type="match status" value="1"/>
</dbReference>
<dbReference type="PANTHER" id="PTHR43798">
    <property type="entry name" value="MONOACYLGLYCEROL LIPASE"/>
    <property type="match status" value="1"/>
</dbReference>
<dbReference type="InterPro" id="IPR050266">
    <property type="entry name" value="AB_hydrolase_sf"/>
</dbReference>
<organism evidence="2">
    <name type="scientific">Pseudomonas marincola</name>
    <dbReference type="NCBI Taxonomy" id="437900"/>
    <lineage>
        <taxon>Bacteria</taxon>
        <taxon>Pseudomonadati</taxon>
        <taxon>Pseudomonadota</taxon>
        <taxon>Gammaproteobacteria</taxon>
        <taxon>Pseudomonadales</taxon>
        <taxon>Pseudomonadaceae</taxon>
        <taxon>Pseudomonas</taxon>
    </lineage>
</organism>
<dbReference type="InterPro" id="IPR029058">
    <property type="entry name" value="AB_hydrolase_fold"/>
</dbReference>
<reference evidence="2" key="1">
    <citation type="submission" date="2019-02" db="EMBL/GenBank/DDBJ databases">
        <authorList>
            <consortium name="Genoscope - CEA"/>
            <person name="William W."/>
        </authorList>
    </citation>
    <scope>NUCLEOTIDE SEQUENCE [LARGE SCALE GENOMIC DNA]</scope>
    <source>
        <strain evidence="2">YSy11</strain>
    </source>
</reference>
<evidence type="ECO:0000313" key="2">
    <source>
        <dbReference type="EMBL" id="VEV99079.1"/>
    </source>
</evidence>
<gene>
    <name evidence="2" type="ORF">PMYSY11_4035</name>
</gene>
<name>A0A653E8Q6_9PSED</name>
<accession>A0A653E8Q6</accession>
<proteinExistence type="predicted"/>
<sequence>MPFASINQQDIHFTDHGGDGLPIILSHGFLMDEQMFAHQVAALSPEFRVITWDERGFGQTRYDGEPFTYWDSARDCLALLDHLDIQHAVFGGMSQGGFLSLRAALLAPERVMGLVLIDTQAGPEPAELVEGHKQLMQAWIENGLSDEVADYIANLIIADPSENAKWIAKWQAMDSQQLVGPSTCLLQREDISDRLAEISAPALVLHGTEDSAIAPELAHALCRGLKNSEPLVLVDGAAHAANLSHPEAVNPAMLDFLRRLAARRG</sequence>
<dbReference type="AlphaFoldDB" id="A0A653E8Q6"/>
<dbReference type="InterPro" id="IPR000073">
    <property type="entry name" value="AB_hydrolase_1"/>
</dbReference>
<dbReference type="Gene3D" id="3.40.50.1820">
    <property type="entry name" value="alpha/beta hydrolase"/>
    <property type="match status" value="1"/>
</dbReference>
<dbReference type="EMBL" id="LR215729">
    <property type="protein sequence ID" value="VEV99079.1"/>
    <property type="molecule type" value="Genomic_DNA"/>
</dbReference>
<dbReference type="PRINTS" id="PR00111">
    <property type="entry name" value="ABHYDROLASE"/>
</dbReference>
<feature type="domain" description="AB hydrolase-1" evidence="1">
    <location>
        <begin position="22"/>
        <end position="246"/>
    </location>
</feature>
<protein>
    <recommendedName>
        <fullName evidence="1">AB hydrolase-1 domain-containing protein</fullName>
    </recommendedName>
</protein>
<evidence type="ECO:0000259" key="1">
    <source>
        <dbReference type="Pfam" id="PF00561"/>
    </source>
</evidence>